<protein>
    <submittedName>
        <fullName evidence="2">Uncharacterized protein</fullName>
    </submittedName>
</protein>
<keyword evidence="1" id="KW-0472">Membrane</keyword>
<evidence type="ECO:0000313" key="2">
    <source>
        <dbReference type="EMBL" id="CAG6789066.1"/>
    </source>
</evidence>
<dbReference type="EMBL" id="HBUF01663087">
    <property type="protein sequence ID" value="CAG6789066.1"/>
    <property type="molecule type" value="Transcribed_RNA"/>
</dbReference>
<dbReference type="AlphaFoldDB" id="A0A8D9BX05"/>
<feature type="transmembrane region" description="Helical" evidence="1">
    <location>
        <begin position="37"/>
        <end position="57"/>
    </location>
</feature>
<keyword evidence="1" id="KW-1133">Transmembrane helix</keyword>
<organism evidence="2">
    <name type="scientific">Cacopsylla melanoneura</name>
    <dbReference type="NCBI Taxonomy" id="428564"/>
    <lineage>
        <taxon>Eukaryota</taxon>
        <taxon>Metazoa</taxon>
        <taxon>Ecdysozoa</taxon>
        <taxon>Arthropoda</taxon>
        <taxon>Hexapoda</taxon>
        <taxon>Insecta</taxon>
        <taxon>Pterygota</taxon>
        <taxon>Neoptera</taxon>
        <taxon>Paraneoptera</taxon>
        <taxon>Hemiptera</taxon>
        <taxon>Sternorrhyncha</taxon>
        <taxon>Psylloidea</taxon>
        <taxon>Psyllidae</taxon>
        <taxon>Psyllinae</taxon>
        <taxon>Cacopsylla</taxon>
    </lineage>
</organism>
<name>A0A8D9BX05_9HEMI</name>
<accession>A0A8D9BX05</accession>
<sequence>MKHKRNKKAEKERGRMEAFVCSVVLEQNFLQKTKQKLSCLSFFFFFSILVSMLLLLWSHFDSEVCQPSFESFEIASRQFRQTIIKCNKKKNITQLIGCLENLYLTSGMNYGTKFFFWTSGNHK</sequence>
<keyword evidence="1" id="KW-0812">Transmembrane</keyword>
<reference evidence="2" key="1">
    <citation type="submission" date="2021-05" db="EMBL/GenBank/DDBJ databases">
        <authorList>
            <person name="Alioto T."/>
            <person name="Alioto T."/>
            <person name="Gomez Garrido J."/>
        </authorList>
    </citation>
    <scope>NUCLEOTIDE SEQUENCE</scope>
</reference>
<evidence type="ECO:0000256" key="1">
    <source>
        <dbReference type="SAM" id="Phobius"/>
    </source>
</evidence>
<proteinExistence type="predicted"/>